<keyword evidence="2" id="KW-0812">Transmembrane</keyword>
<gene>
    <name evidence="4" type="ORF">ACFFUT_15380</name>
</gene>
<protein>
    <submittedName>
        <fullName evidence="4">Zinc-ribbon domain-containing protein</fullName>
    </submittedName>
</protein>
<feature type="region of interest" description="Disordered" evidence="1">
    <location>
        <begin position="168"/>
        <end position="191"/>
    </location>
</feature>
<evidence type="ECO:0000259" key="3">
    <source>
        <dbReference type="Pfam" id="PF13717"/>
    </source>
</evidence>
<feature type="compositionally biased region" description="Basic and acidic residues" evidence="1">
    <location>
        <begin position="108"/>
        <end position="137"/>
    </location>
</feature>
<dbReference type="NCBIfam" id="TIGR02098">
    <property type="entry name" value="MJ0042_CXXC"/>
    <property type="match status" value="1"/>
</dbReference>
<accession>A0ABV5JL14</accession>
<dbReference type="InterPro" id="IPR011723">
    <property type="entry name" value="Znf/thioredoxin_put"/>
</dbReference>
<organism evidence="4 5">
    <name type="scientific">Pseudohalocynthiibacter aestuariivivens</name>
    <dbReference type="NCBI Taxonomy" id="1591409"/>
    <lineage>
        <taxon>Bacteria</taxon>
        <taxon>Pseudomonadati</taxon>
        <taxon>Pseudomonadota</taxon>
        <taxon>Alphaproteobacteria</taxon>
        <taxon>Rhodobacterales</taxon>
        <taxon>Paracoccaceae</taxon>
        <taxon>Pseudohalocynthiibacter</taxon>
    </lineage>
</organism>
<comment type="caution">
    <text evidence="4">The sequence shown here is derived from an EMBL/GenBank/DDBJ whole genome shotgun (WGS) entry which is preliminary data.</text>
</comment>
<name>A0ABV5JL14_9RHOB</name>
<reference evidence="4 5" key="1">
    <citation type="submission" date="2024-09" db="EMBL/GenBank/DDBJ databases">
        <authorList>
            <person name="Sun Q."/>
            <person name="Mori K."/>
        </authorList>
    </citation>
    <scope>NUCLEOTIDE SEQUENCE [LARGE SCALE GENOMIC DNA]</scope>
    <source>
        <strain evidence="4 5">CECT 8726</strain>
    </source>
</reference>
<keyword evidence="2" id="KW-1133">Transmembrane helix</keyword>
<dbReference type="Pfam" id="PF13717">
    <property type="entry name" value="Zn_ribbon_4"/>
    <property type="match status" value="1"/>
</dbReference>
<feature type="region of interest" description="Disordered" evidence="1">
    <location>
        <begin position="198"/>
        <end position="217"/>
    </location>
</feature>
<dbReference type="RefSeq" id="WP_213889350.1">
    <property type="nucleotide sequence ID" value="NZ_JAGFNU010000006.1"/>
</dbReference>
<proteinExistence type="predicted"/>
<keyword evidence="5" id="KW-1185">Reference proteome</keyword>
<feature type="compositionally biased region" description="Acidic residues" evidence="1">
    <location>
        <begin position="79"/>
        <end position="107"/>
    </location>
</feature>
<keyword evidence="2" id="KW-0472">Membrane</keyword>
<evidence type="ECO:0000313" key="4">
    <source>
        <dbReference type="EMBL" id="MFB9233172.1"/>
    </source>
</evidence>
<feature type="region of interest" description="Disordered" evidence="1">
    <location>
        <begin position="55"/>
        <end position="155"/>
    </location>
</feature>
<feature type="compositionally biased region" description="Acidic residues" evidence="1">
    <location>
        <begin position="204"/>
        <end position="214"/>
    </location>
</feature>
<dbReference type="EMBL" id="JBHMEA010000048">
    <property type="protein sequence ID" value="MFB9233172.1"/>
    <property type="molecule type" value="Genomic_DNA"/>
</dbReference>
<evidence type="ECO:0000256" key="2">
    <source>
        <dbReference type="SAM" id="Phobius"/>
    </source>
</evidence>
<feature type="compositionally biased region" description="Basic and acidic residues" evidence="1">
    <location>
        <begin position="55"/>
        <end position="78"/>
    </location>
</feature>
<feature type="domain" description="Zinc finger/thioredoxin putative" evidence="3">
    <location>
        <begin position="1"/>
        <end position="36"/>
    </location>
</feature>
<evidence type="ECO:0000313" key="5">
    <source>
        <dbReference type="Proteomes" id="UP001589683"/>
    </source>
</evidence>
<dbReference type="Proteomes" id="UP001589683">
    <property type="component" value="Unassembled WGS sequence"/>
</dbReference>
<sequence>MRLICPNCDAQYEVDDSVIPEEGRDVQCSNCGQTWFQNNSNVDLDADDELTDQDHVETSETEEAHSDVESEDVHAAEDDKLEESQETEETPDKTSDDDETAEGEETPEEIHRRTLDEAVLDVLREEADLETRNRRAEGSATIETQPDLGLQESNDTTELQAAAIKERTARLRGEEPEPEEPGNRSDLLPDIEEINSTLRSASERDEDGETEEEIEVHQRSKGFRLGFGLILALFALGIGLYAVAPQIAEAVPQAKPALIAYVDWVNGLRLWMDNALGRAVTLISGATE</sequence>
<feature type="transmembrane region" description="Helical" evidence="2">
    <location>
        <begin position="225"/>
        <end position="244"/>
    </location>
</feature>
<evidence type="ECO:0000256" key="1">
    <source>
        <dbReference type="SAM" id="MobiDB-lite"/>
    </source>
</evidence>